<accession>A0A6G1S3E6</accession>
<dbReference type="InterPro" id="IPR044542">
    <property type="entry name" value="NAA30-like"/>
</dbReference>
<dbReference type="GO" id="GO:0004596">
    <property type="term" value="F:protein-N-terminal amino-acid acetyltransferase activity"/>
    <property type="evidence" value="ECO:0007669"/>
    <property type="project" value="InterPro"/>
</dbReference>
<dbReference type="PROSITE" id="PS51186">
    <property type="entry name" value="GNAT"/>
    <property type="match status" value="1"/>
</dbReference>
<reference evidence="6" key="1">
    <citation type="submission" date="2018-10" db="EMBL/GenBank/DDBJ databases">
        <title>Transcriptome assembly of Aceria tosichella (Wheat curl mite) Type 2.</title>
        <authorList>
            <person name="Scully E.D."/>
            <person name="Geib S.M."/>
            <person name="Palmer N.A."/>
            <person name="Gupta A.K."/>
            <person name="Sarath G."/>
            <person name="Tatineni S."/>
        </authorList>
    </citation>
    <scope>NUCLEOTIDE SEQUENCE</scope>
    <source>
        <strain evidence="6">LincolnNE</strain>
    </source>
</reference>
<evidence type="ECO:0000256" key="3">
    <source>
        <dbReference type="ARBA" id="ARBA00024025"/>
    </source>
</evidence>
<dbReference type="InterPro" id="IPR000182">
    <property type="entry name" value="GNAT_dom"/>
</dbReference>
<feature type="compositionally biased region" description="Polar residues" evidence="4">
    <location>
        <begin position="100"/>
        <end position="114"/>
    </location>
</feature>
<dbReference type="EMBL" id="GGYP01000117">
    <property type="protein sequence ID" value="MDE44888.1"/>
    <property type="molecule type" value="Transcribed_RNA"/>
</dbReference>
<organism evidence="6">
    <name type="scientific">Aceria tosichella</name>
    <name type="common">wheat curl mite</name>
    <dbReference type="NCBI Taxonomy" id="561515"/>
    <lineage>
        <taxon>Eukaryota</taxon>
        <taxon>Metazoa</taxon>
        <taxon>Ecdysozoa</taxon>
        <taxon>Arthropoda</taxon>
        <taxon>Chelicerata</taxon>
        <taxon>Arachnida</taxon>
        <taxon>Acari</taxon>
        <taxon>Acariformes</taxon>
        <taxon>Trombidiformes</taxon>
        <taxon>Prostigmata</taxon>
        <taxon>Eupodina</taxon>
        <taxon>Eriophyoidea</taxon>
        <taxon>Eriophyidae</taxon>
        <taxon>Eriophyinae</taxon>
        <taxon>Aceriini</taxon>
        <taxon>Aceria</taxon>
    </lineage>
</organism>
<gene>
    <name evidence="6" type="primary">NAA30</name>
    <name evidence="6" type="ORF">g.17440</name>
</gene>
<dbReference type="GO" id="GO:0031417">
    <property type="term" value="C:NatC complex"/>
    <property type="evidence" value="ECO:0007669"/>
    <property type="project" value="TreeGrafter"/>
</dbReference>
<evidence type="ECO:0000256" key="4">
    <source>
        <dbReference type="SAM" id="MobiDB-lite"/>
    </source>
</evidence>
<dbReference type="PANTHER" id="PTHR45896">
    <property type="entry name" value="N-ALPHA-ACETYLTRANSFERASE 30"/>
    <property type="match status" value="1"/>
</dbReference>
<evidence type="ECO:0000256" key="2">
    <source>
        <dbReference type="ARBA" id="ARBA00023315"/>
    </source>
</evidence>
<sequence length="215" mass="24701">MNDKNESVAEHDHDTTTQINFAASIKYVNYQTEAQMPDIMQLVKQDLSEPYSVYTYRYFINNWSKLCFLAYDGTECVGAIVCKLDALDKRDQLPKYPSDTWASKNSADQTADHQTTTGSDATTGTHKLPQITYKGYIAMLVVKKEYRKMQIGSQLVKLAVNAMRDSRADEIVLETEVTNKPALKLYENLGFLRDKRLFRYYLNGLDALRLKLWIV</sequence>
<proteinExistence type="inferred from homology"/>
<evidence type="ECO:0000259" key="5">
    <source>
        <dbReference type="PROSITE" id="PS51186"/>
    </source>
</evidence>
<evidence type="ECO:0000256" key="1">
    <source>
        <dbReference type="ARBA" id="ARBA00022679"/>
    </source>
</evidence>
<feature type="domain" description="N-acetyltransferase" evidence="5">
    <location>
        <begin position="25"/>
        <end position="215"/>
    </location>
</feature>
<keyword evidence="2" id="KW-0012">Acyltransferase</keyword>
<dbReference type="InterPro" id="IPR016181">
    <property type="entry name" value="Acyl_CoA_acyltransferase"/>
</dbReference>
<dbReference type="Pfam" id="PF00583">
    <property type="entry name" value="Acetyltransf_1"/>
    <property type="match status" value="1"/>
</dbReference>
<name>A0A6G1S3E6_9ACAR</name>
<evidence type="ECO:0000313" key="6">
    <source>
        <dbReference type="EMBL" id="MDE44888.1"/>
    </source>
</evidence>
<dbReference type="CDD" id="cd04301">
    <property type="entry name" value="NAT_SF"/>
    <property type="match status" value="1"/>
</dbReference>
<dbReference type="AlphaFoldDB" id="A0A6G1S3E6"/>
<keyword evidence="1 6" id="KW-0808">Transferase</keyword>
<dbReference type="SUPFAM" id="SSF55729">
    <property type="entry name" value="Acyl-CoA N-acyltransferases (Nat)"/>
    <property type="match status" value="1"/>
</dbReference>
<dbReference type="Gene3D" id="3.40.630.30">
    <property type="match status" value="1"/>
</dbReference>
<protein>
    <submittedName>
        <fullName evidence="6">N-alpha-acetyltransferase 30</fullName>
    </submittedName>
</protein>
<dbReference type="PANTHER" id="PTHR45896:SF1">
    <property type="entry name" value="N-ALPHA-ACETYLTRANSFERASE 30"/>
    <property type="match status" value="1"/>
</dbReference>
<feature type="region of interest" description="Disordered" evidence="4">
    <location>
        <begin position="98"/>
        <end position="123"/>
    </location>
</feature>
<comment type="similarity">
    <text evidence="3">Belongs to the acetyltransferase family. MAK3 subfamily.</text>
</comment>